<dbReference type="Gene3D" id="2.20.25.420">
    <property type="entry name" value="ZPR1, zinc finger domain"/>
    <property type="match status" value="2"/>
</dbReference>
<dbReference type="FunFam" id="2.20.25.420:FF:000001">
    <property type="entry name" value="Zinc finger protein ZPR1"/>
    <property type="match status" value="1"/>
</dbReference>
<evidence type="ECO:0000256" key="2">
    <source>
        <dbReference type="ARBA" id="ARBA00022723"/>
    </source>
</evidence>
<dbReference type="PANTHER" id="PTHR10876:SF0">
    <property type="entry name" value="ZINC FINGER PROTEIN ZPR1"/>
    <property type="match status" value="1"/>
</dbReference>
<dbReference type="NCBIfam" id="TIGR00310">
    <property type="entry name" value="ZPR1_znf"/>
    <property type="match status" value="2"/>
</dbReference>
<evidence type="ECO:0000256" key="4">
    <source>
        <dbReference type="ARBA" id="ARBA00022833"/>
    </source>
</evidence>
<protein>
    <recommendedName>
        <fullName evidence="5">Zinc finger ZPR1-type domain-containing protein</fullName>
    </recommendedName>
</protein>
<accession>A0AA39F7Y3</accession>
<dbReference type="GO" id="GO:0005634">
    <property type="term" value="C:nucleus"/>
    <property type="evidence" value="ECO:0007669"/>
    <property type="project" value="TreeGrafter"/>
</dbReference>
<reference evidence="6" key="2">
    <citation type="submission" date="2023-03" db="EMBL/GenBank/DDBJ databases">
        <authorList>
            <person name="Inwood S.N."/>
            <person name="Skelly J.G."/>
            <person name="Guhlin J."/>
            <person name="Harrop T.W.R."/>
            <person name="Goldson S.G."/>
            <person name="Dearden P.K."/>
        </authorList>
    </citation>
    <scope>NUCLEOTIDE SEQUENCE</scope>
    <source>
        <strain evidence="6">Irish</strain>
        <tissue evidence="6">Whole body</tissue>
    </source>
</reference>
<comment type="similarity">
    <text evidence="1">Belongs to the ZPR1 family.</text>
</comment>
<dbReference type="GO" id="GO:0008270">
    <property type="term" value="F:zinc ion binding"/>
    <property type="evidence" value="ECO:0007669"/>
    <property type="project" value="UniProtKB-KW"/>
</dbReference>
<dbReference type="Pfam" id="PF22794">
    <property type="entry name" value="jr-ZPR1"/>
    <property type="match status" value="2"/>
</dbReference>
<feature type="domain" description="Zinc finger ZPR1-type" evidence="5">
    <location>
        <begin position="34"/>
        <end position="192"/>
    </location>
</feature>
<evidence type="ECO:0000256" key="3">
    <source>
        <dbReference type="ARBA" id="ARBA00022771"/>
    </source>
</evidence>
<sequence>MTEDNAQMEQPENKPIFRNLTAEDSDQEITTVESLCVNCGHNGITRILLTKIPHYKDIILMSFVCEECGFENNEIQNGGIIKEKGVRIELKILNEKDLNRQVVKSDFTSVRFPKLDFEIPAESQKGEVTTVEGIIDRSINGLEQDQPRRREENPEVAVEIDLFIVKLRALKLVDEPFTVIFEDISGECHVENPNAPQKDHQCTTTYFVRSEKQNNKLGMYSDVINESEKNLENATHTPAGDVVKPLKNSTNTDGLLQPIEEEKYTLEEMESEVLTFPTNCPECNCPCTTNMKMTKIPHFKEVVIMATNCEACGHRTNEVKSGSGIEPEGIKIEVLVKGKEDFTRDVLKSDTCAMEILELDLEVGSTALGGRFTTIEGILTATKEQLASCTTINSDSTDVAASKRMDEFIGKLDEILEGKREVTILLDDPAGNSYVQSLSDDGCDERLKIIKYKRNFQQNEDLGLNDMKVENY</sequence>
<dbReference type="SMART" id="SM00709">
    <property type="entry name" value="Zpr1"/>
    <property type="match status" value="2"/>
</dbReference>
<keyword evidence="4" id="KW-0862">Zinc</keyword>
<gene>
    <name evidence="6" type="ORF">PV328_003212</name>
</gene>
<dbReference type="EMBL" id="JAQQBS010001422">
    <property type="protein sequence ID" value="KAK0164601.1"/>
    <property type="molecule type" value="Genomic_DNA"/>
</dbReference>
<dbReference type="Proteomes" id="UP001168990">
    <property type="component" value="Unassembled WGS sequence"/>
</dbReference>
<dbReference type="InterPro" id="IPR004457">
    <property type="entry name" value="Znf_ZPR1"/>
</dbReference>
<dbReference type="Gene3D" id="2.60.120.1040">
    <property type="entry name" value="ZPR1, A/B domain"/>
    <property type="match status" value="2"/>
</dbReference>
<dbReference type="FunFam" id="2.60.120.1040:FF:000003">
    <property type="entry name" value="Zinc finger protein zpr1"/>
    <property type="match status" value="1"/>
</dbReference>
<keyword evidence="3" id="KW-0863">Zinc-finger</keyword>
<dbReference type="AlphaFoldDB" id="A0AA39F7Y3"/>
<dbReference type="InterPro" id="IPR042451">
    <property type="entry name" value="ZPR1_A/B_dom"/>
</dbReference>
<dbReference type="InterPro" id="IPR056180">
    <property type="entry name" value="ZPR1_jr_dom"/>
</dbReference>
<organism evidence="6 7">
    <name type="scientific">Microctonus aethiopoides</name>
    <dbReference type="NCBI Taxonomy" id="144406"/>
    <lineage>
        <taxon>Eukaryota</taxon>
        <taxon>Metazoa</taxon>
        <taxon>Ecdysozoa</taxon>
        <taxon>Arthropoda</taxon>
        <taxon>Hexapoda</taxon>
        <taxon>Insecta</taxon>
        <taxon>Pterygota</taxon>
        <taxon>Neoptera</taxon>
        <taxon>Endopterygota</taxon>
        <taxon>Hymenoptera</taxon>
        <taxon>Apocrita</taxon>
        <taxon>Ichneumonoidea</taxon>
        <taxon>Braconidae</taxon>
        <taxon>Euphorinae</taxon>
        <taxon>Microctonus</taxon>
    </lineage>
</organism>
<reference evidence="6" key="1">
    <citation type="journal article" date="2023" name="bioRxiv">
        <title>Scaffold-level genome assemblies of two parasitoid biocontrol wasps reveal the parthenogenesis mechanism and an associated novel virus.</title>
        <authorList>
            <person name="Inwood S."/>
            <person name="Skelly J."/>
            <person name="Guhlin J."/>
            <person name="Harrop T."/>
            <person name="Goldson S."/>
            <person name="Dearden P."/>
        </authorList>
    </citation>
    <scope>NUCLEOTIDE SEQUENCE</scope>
    <source>
        <strain evidence="6">Irish</strain>
        <tissue evidence="6">Whole body</tissue>
    </source>
</reference>
<dbReference type="FunFam" id="2.20.25.420:FF:000003">
    <property type="entry name" value="zinc finger protein ZPR1"/>
    <property type="match status" value="1"/>
</dbReference>
<dbReference type="Pfam" id="PF03367">
    <property type="entry name" value="Zn_ribbon_ZPR1"/>
    <property type="match status" value="2"/>
</dbReference>
<name>A0AA39F7Y3_9HYME</name>
<evidence type="ECO:0000259" key="5">
    <source>
        <dbReference type="SMART" id="SM00709"/>
    </source>
</evidence>
<keyword evidence="7" id="KW-1185">Reference proteome</keyword>
<keyword evidence="2" id="KW-0479">Metal-binding</keyword>
<comment type="caution">
    <text evidence="6">The sequence shown here is derived from an EMBL/GenBank/DDBJ whole genome shotgun (WGS) entry which is preliminary data.</text>
</comment>
<dbReference type="PANTHER" id="PTHR10876">
    <property type="entry name" value="ZINC FINGER PROTEIN ZPR1"/>
    <property type="match status" value="1"/>
</dbReference>
<dbReference type="InterPro" id="IPR040141">
    <property type="entry name" value="ZPR1"/>
</dbReference>
<evidence type="ECO:0000256" key="1">
    <source>
        <dbReference type="ARBA" id="ARBA00008354"/>
    </source>
</evidence>
<feature type="domain" description="Zinc finger ZPR1-type" evidence="5">
    <location>
        <begin position="278"/>
        <end position="437"/>
    </location>
</feature>
<dbReference type="InterPro" id="IPR042452">
    <property type="entry name" value="ZPR1_Znf1/2"/>
</dbReference>
<evidence type="ECO:0000313" key="7">
    <source>
        <dbReference type="Proteomes" id="UP001168990"/>
    </source>
</evidence>
<proteinExistence type="inferred from homology"/>
<evidence type="ECO:0000313" key="6">
    <source>
        <dbReference type="EMBL" id="KAK0164601.1"/>
    </source>
</evidence>